<dbReference type="Proteomes" id="UP001379533">
    <property type="component" value="Chromosome"/>
</dbReference>
<dbReference type="PANTHER" id="PTHR43712:SF2">
    <property type="entry name" value="O-METHYLTRANSFERASE CICE"/>
    <property type="match status" value="1"/>
</dbReference>
<dbReference type="Pfam" id="PF00891">
    <property type="entry name" value="Methyltransf_2"/>
    <property type="match status" value="1"/>
</dbReference>
<keyword evidence="7" id="KW-1185">Reference proteome</keyword>
<sequence length="327" mass="35550">MQLITGKWVSQAISVAAELGVADHLKEGARSTADLAAAVGANEDALYRVLRALTNVGLFHEGDGRTFQLTELGQYLRRDVHGNLNGYARFLGEEHMWRAWGDLIHSVRTGEPAFDHTYGQPIFEFVGTCPPLAAVFNDAMTSISAGAAQAVVSAYDFRDVRKLVDVGGGHGYLVATILKAHAQVTATVFDLPHAAEGARQLLQAEKLTQRTVVASGDFFESVPEGGDTYIMKHIIHDWDDVRCNMILRNCRRAVVPGGKVLVVDQVVPAPNEANFSKLMDLEMLALTGGGRERTADEFRKLFAGAGFELTRIVPTEAYISVIEGRAV</sequence>
<dbReference type="SUPFAM" id="SSF53335">
    <property type="entry name" value="S-adenosyl-L-methionine-dependent methyltransferases"/>
    <property type="match status" value="1"/>
</dbReference>
<dbReference type="InterPro" id="IPR016461">
    <property type="entry name" value="COMT-like"/>
</dbReference>
<reference evidence="6 7" key="1">
    <citation type="submission" date="2021-12" db="EMBL/GenBank/DDBJ databases">
        <title>Discovery of the Pendulisporaceae a myxobacterial family with distinct sporulation behavior and unique specialized metabolism.</title>
        <authorList>
            <person name="Garcia R."/>
            <person name="Popoff A."/>
            <person name="Bader C.D."/>
            <person name="Loehr J."/>
            <person name="Walesch S."/>
            <person name="Walt C."/>
            <person name="Boldt J."/>
            <person name="Bunk B."/>
            <person name="Haeckl F.J.F.P.J."/>
            <person name="Gunesch A.P."/>
            <person name="Birkelbach J."/>
            <person name="Nuebel U."/>
            <person name="Pietschmann T."/>
            <person name="Bach T."/>
            <person name="Mueller R."/>
        </authorList>
    </citation>
    <scope>NUCLEOTIDE SEQUENCE [LARGE SCALE GENOMIC DNA]</scope>
    <source>
        <strain evidence="6 7">MSr12523</strain>
    </source>
</reference>
<dbReference type="InterPro" id="IPR001077">
    <property type="entry name" value="COMT_C"/>
</dbReference>
<dbReference type="PROSITE" id="PS51683">
    <property type="entry name" value="SAM_OMT_II"/>
    <property type="match status" value="1"/>
</dbReference>
<evidence type="ECO:0000256" key="2">
    <source>
        <dbReference type="ARBA" id="ARBA00022679"/>
    </source>
</evidence>
<evidence type="ECO:0000313" key="7">
    <source>
        <dbReference type="Proteomes" id="UP001379533"/>
    </source>
</evidence>
<dbReference type="InterPro" id="IPR012967">
    <property type="entry name" value="COMT_dimerisation"/>
</dbReference>
<dbReference type="CDD" id="cd02440">
    <property type="entry name" value="AdoMet_MTases"/>
    <property type="match status" value="1"/>
</dbReference>
<keyword evidence="2" id="KW-0808">Transferase</keyword>
<dbReference type="Gene3D" id="1.10.287.1350">
    <property type="match status" value="1"/>
</dbReference>
<dbReference type="InterPro" id="IPR036390">
    <property type="entry name" value="WH_DNA-bd_sf"/>
</dbReference>
<evidence type="ECO:0000259" key="4">
    <source>
        <dbReference type="Pfam" id="PF00891"/>
    </source>
</evidence>
<evidence type="ECO:0000256" key="3">
    <source>
        <dbReference type="ARBA" id="ARBA00022691"/>
    </source>
</evidence>
<dbReference type="Gene3D" id="1.10.10.10">
    <property type="entry name" value="Winged helix-like DNA-binding domain superfamily/Winged helix DNA-binding domain"/>
    <property type="match status" value="1"/>
</dbReference>
<dbReference type="InterPro" id="IPR029063">
    <property type="entry name" value="SAM-dependent_MTases_sf"/>
</dbReference>
<keyword evidence="1" id="KW-0489">Methyltransferase</keyword>
<organism evidence="6 7">
    <name type="scientific">Pendulispora brunnea</name>
    <dbReference type="NCBI Taxonomy" id="2905690"/>
    <lineage>
        <taxon>Bacteria</taxon>
        <taxon>Pseudomonadati</taxon>
        <taxon>Myxococcota</taxon>
        <taxon>Myxococcia</taxon>
        <taxon>Myxococcales</taxon>
        <taxon>Sorangiineae</taxon>
        <taxon>Pendulisporaceae</taxon>
        <taxon>Pendulispora</taxon>
    </lineage>
</organism>
<gene>
    <name evidence="6" type="ORF">LZC95_41745</name>
</gene>
<dbReference type="Pfam" id="PF08100">
    <property type="entry name" value="Dimerisation"/>
    <property type="match status" value="1"/>
</dbReference>
<evidence type="ECO:0000259" key="5">
    <source>
        <dbReference type="Pfam" id="PF08100"/>
    </source>
</evidence>
<feature type="domain" description="O-methyltransferase C-terminal" evidence="4">
    <location>
        <begin position="100"/>
        <end position="308"/>
    </location>
</feature>
<dbReference type="InterPro" id="IPR036388">
    <property type="entry name" value="WH-like_DNA-bd_sf"/>
</dbReference>
<evidence type="ECO:0000313" key="6">
    <source>
        <dbReference type="EMBL" id="WXA92962.1"/>
    </source>
</evidence>
<proteinExistence type="predicted"/>
<name>A0ABZ2K6Q8_9BACT</name>
<dbReference type="EMBL" id="CP089982">
    <property type="protein sequence ID" value="WXA92962.1"/>
    <property type="molecule type" value="Genomic_DNA"/>
</dbReference>
<accession>A0ABZ2K6Q8</accession>
<dbReference type="SUPFAM" id="SSF46785">
    <property type="entry name" value="Winged helix' DNA-binding domain"/>
    <property type="match status" value="1"/>
</dbReference>
<keyword evidence="3" id="KW-0949">S-adenosyl-L-methionine</keyword>
<dbReference type="Gene3D" id="3.40.50.150">
    <property type="entry name" value="Vaccinia Virus protein VP39"/>
    <property type="match status" value="1"/>
</dbReference>
<dbReference type="RefSeq" id="WP_394843561.1">
    <property type="nucleotide sequence ID" value="NZ_CP089982.1"/>
</dbReference>
<evidence type="ECO:0000256" key="1">
    <source>
        <dbReference type="ARBA" id="ARBA00022603"/>
    </source>
</evidence>
<dbReference type="PANTHER" id="PTHR43712">
    <property type="entry name" value="PUTATIVE (AFU_ORTHOLOGUE AFUA_4G14580)-RELATED"/>
    <property type="match status" value="1"/>
</dbReference>
<dbReference type="PIRSF" id="PIRSF005739">
    <property type="entry name" value="O-mtase"/>
    <property type="match status" value="1"/>
</dbReference>
<feature type="domain" description="O-methyltransferase dimerisation" evidence="5">
    <location>
        <begin position="1"/>
        <end position="76"/>
    </location>
</feature>
<protein>
    <submittedName>
        <fullName evidence="6">Acetylserotonin O-methyltransferase</fullName>
    </submittedName>
</protein>